<reference evidence="2 3" key="1">
    <citation type="submission" date="2009-02" db="EMBL/GenBank/DDBJ databases">
        <title>Sequencing of the draft genome and assembly of Dethiobacter alkaliphilus AHT 1.</title>
        <authorList>
            <consortium name="US DOE Joint Genome Institute (JGI-PGF)"/>
            <person name="Lucas S."/>
            <person name="Copeland A."/>
            <person name="Lapidus A."/>
            <person name="Glavina del Rio T."/>
            <person name="Dalin E."/>
            <person name="Tice H."/>
            <person name="Bruce D."/>
            <person name="Goodwin L."/>
            <person name="Pitluck S."/>
            <person name="Larimer F."/>
            <person name="Land M.L."/>
            <person name="Hauser L."/>
            <person name="Muyzer G."/>
        </authorList>
    </citation>
    <scope>NUCLEOTIDE SEQUENCE [LARGE SCALE GENOMIC DNA]</scope>
    <source>
        <strain evidence="2 3">AHT 1</strain>
    </source>
</reference>
<keyword evidence="1" id="KW-0472">Membrane</keyword>
<protein>
    <recommendedName>
        <fullName evidence="4">Exporter of polyketide antibiotics-like protein</fullName>
    </recommendedName>
</protein>
<proteinExistence type="predicted"/>
<name>C0GFG7_DETAL</name>
<accession>C0GFG7</accession>
<dbReference type="eggNOG" id="COG3559">
    <property type="taxonomic scope" value="Bacteria"/>
</dbReference>
<dbReference type="STRING" id="555088.DealDRAFT_1226"/>
<sequence length="530" mass="55860">MNNFIGTKTLVQLALRRDRVRLPAWLLGIAIMVGALTLGNAEFSAQEMKEMIIMASSSPGMRLFIAPIMEGNIGELGPFILLRTSFIIAILVAMMNIQAVVRHTRENEETGCAEMLGSMVVGRYASLASALIVAIGANVLMALLIALALMANDQPAVGSFAAGASFAAFGLVFAGVAAVTTQLSESTRGSSGLASVTLAFAFLLNALGNVLGEVREGGLGFESAWVVWLSPLGWVQQVYAYGENNWWILILFAILFAFLTYGSFILVNRRDVGRGILPARPGPAAASPWLLSPLGLAWRLQRGTLLGWVIPIAVFGIIFGAASQEYASTIEGIELFQNIALSAEYFLFSLISIIAAIIAFYTMQAIMRLRAEEAGGPLESVLATAVSRFHVFSSHIAVSVFGTVALLSLFALSSALAAGLSAGETLDLLKAALFQGAAVMTLAGFVIAAYGLLPRVAGTLSMLVVLVSLLAGAFGDLLNLPEVLQEMSPFSHVAPFPADVTTGSIAALLGIGLVLASIGLVAFRRRDLSL</sequence>
<feature type="transmembrane region" description="Helical" evidence="1">
    <location>
        <begin position="20"/>
        <end position="39"/>
    </location>
</feature>
<feature type="transmembrane region" description="Helical" evidence="1">
    <location>
        <begin position="124"/>
        <end position="151"/>
    </location>
</feature>
<feature type="transmembrane region" description="Helical" evidence="1">
    <location>
        <begin position="80"/>
        <end position="101"/>
    </location>
</feature>
<evidence type="ECO:0000256" key="1">
    <source>
        <dbReference type="SAM" id="Phobius"/>
    </source>
</evidence>
<dbReference type="EMBL" id="ACJM01000005">
    <property type="protein sequence ID" value="EEG77927.1"/>
    <property type="molecule type" value="Genomic_DNA"/>
</dbReference>
<keyword evidence="1" id="KW-1133">Transmembrane helix</keyword>
<dbReference type="RefSeq" id="WP_008515837.1">
    <property type="nucleotide sequence ID" value="NZ_ACJM01000005.1"/>
</dbReference>
<dbReference type="OrthoDB" id="2014935at2"/>
<gene>
    <name evidence="2" type="ORF">DealDRAFT_1226</name>
</gene>
<feature type="transmembrane region" description="Helical" evidence="1">
    <location>
        <begin position="460"/>
        <end position="480"/>
    </location>
</feature>
<dbReference type="AlphaFoldDB" id="C0GFG7"/>
<feature type="transmembrane region" description="Helical" evidence="1">
    <location>
        <begin position="500"/>
        <end position="523"/>
    </location>
</feature>
<feature type="transmembrane region" description="Helical" evidence="1">
    <location>
        <begin position="157"/>
        <end position="180"/>
    </location>
</feature>
<comment type="caution">
    <text evidence="2">The sequence shown here is derived from an EMBL/GenBank/DDBJ whole genome shotgun (WGS) entry which is preliminary data.</text>
</comment>
<feature type="transmembrane region" description="Helical" evidence="1">
    <location>
        <begin position="396"/>
        <end position="420"/>
    </location>
</feature>
<evidence type="ECO:0000313" key="2">
    <source>
        <dbReference type="EMBL" id="EEG77927.1"/>
    </source>
</evidence>
<feature type="transmembrane region" description="Helical" evidence="1">
    <location>
        <begin position="343"/>
        <end position="361"/>
    </location>
</feature>
<evidence type="ECO:0008006" key="4">
    <source>
        <dbReference type="Google" id="ProtNLM"/>
    </source>
</evidence>
<keyword evidence="3" id="KW-1185">Reference proteome</keyword>
<keyword evidence="1" id="KW-0812">Transmembrane</keyword>
<evidence type="ECO:0000313" key="3">
    <source>
        <dbReference type="Proteomes" id="UP000006443"/>
    </source>
</evidence>
<feature type="transmembrane region" description="Helical" evidence="1">
    <location>
        <begin position="432"/>
        <end position="453"/>
    </location>
</feature>
<feature type="transmembrane region" description="Helical" evidence="1">
    <location>
        <begin position="192"/>
        <end position="211"/>
    </location>
</feature>
<organism evidence="2 3">
    <name type="scientific">Dethiobacter alkaliphilus AHT 1</name>
    <dbReference type="NCBI Taxonomy" id="555088"/>
    <lineage>
        <taxon>Bacteria</taxon>
        <taxon>Bacillati</taxon>
        <taxon>Bacillota</taxon>
        <taxon>Dethiobacteria</taxon>
        <taxon>Dethiobacterales</taxon>
        <taxon>Dethiobacteraceae</taxon>
        <taxon>Dethiobacter</taxon>
    </lineage>
</organism>
<dbReference type="Proteomes" id="UP000006443">
    <property type="component" value="Unassembled WGS sequence"/>
</dbReference>
<feature type="transmembrane region" description="Helical" evidence="1">
    <location>
        <begin position="305"/>
        <end position="323"/>
    </location>
</feature>
<feature type="transmembrane region" description="Helical" evidence="1">
    <location>
        <begin position="246"/>
        <end position="267"/>
    </location>
</feature>